<dbReference type="InterPro" id="IPR035914">
    <property type="entry name" value="Sperma_CUB_dom_sf"/>
</dbReference>
<evidence type="ECO:0000259" key="4">
    <source>
        <dbReference type="PROSITE" id="PS01180"/>
    </source>
</evidence>
<dbReference type="InterPro" id="IPR000859">
    <property type="entry name" value="CUB_dom"/>
</dbReference>
<name>A0ABD0NWE7_CIRMR</name>
<evidence type="ECO:0000256" key="3">
    <source>
        <dbReference type="PROSITE-ProRule" id="PRU00059"/>
    </source>
</evidence>
<sequence length="108" mass="12055">SCFFNFTTPSGVLLSPNYPQEYGNNMHCVWLIIAKPESRINLAFNDLSMEKQFDFLSIKDGGKAESPILGTFSGDVLPSPITTSGHVARLEFLTDHTYTERGFNITFT</sequence>
<reference evidence="5 6" key="1">
    <citation type="submission" date="2024-05" db="EMBL/GenBank/DDBJ databases">
        <title>Genome sequencing and assembly of Indian major carp, Cirrhinus mrigala (Hamilton, 1822).</title>
        <authorList>
            <person name="Mohindra V."/>
            <person name="Chowdhury L.M."/>
            <person name="Lal K."/>
            <person name="Jena J.K."/>
        </authorList>
    </citation>
    <scope>NUCLEOTIDE SEQUENCE [LARGE SCALE GENOMIC DNA]</scope>
    <source>
        <strain evidence="5">CM1030</strain>
        <tissue evidence="5">Blood</tissue>
    </source>
</reference>
<dbReference type="PANTHER" id="PTHR24251">
    <property type="entry name" value="OVOCHYMASE-RELATED"/>
    <property type="match status" value="1"/>
</dbReference>
<proteinExistence type="predicted"/>
<feature type="non-terminal residue" evidence="5">
    <location>
        <position position="108"/>
    </location>
</feature>
<feature type="non-terminal residue" evidence="5">
    <location>
        <position position="1"/>
    </location>
</feature>
<keyword evidence="1" id="KW-0677">Repeat</keyword>
<dbReference type="SUPFAM" id="SSF49854">
    <property type="entry name" value="Spermadhesin, CUB domain"/>
    <property type="match status" value="1"/>
</dbReference>
<dbReference type="FunFam" id="2.60.120.290:FF:000001">
    <property type="entry name" value="CUB and sushi domain-containing protein 3 isoform X1"/>
    <property type="match status" value="1"/>
</dbReference>
<evidence type="ECO:0000256" key="1">
    <source>
        <dbReference type="ARBA" id="ARBA00022737"/>
    </source>
</evidence>
<comment type="caution">
    <text evidence="3">Lacks conserved residue(s) required for the propagation of feature annotation.</text>
</comment>
<evidence type="ECO:0000313" key="6">
    <source>
        <dbReference type="Proteomes" id="UP001529510"/>
    </source>
</evidence>
<keyword evidence="6" id="KW-1185">Reference proteome</keyword>
<dbReference type="EMBL" id="JAMKFB020000019">
    <property type="protein sequence ID" value="KAL0166172.1"/>
    <property type="molecule type" value="Genomic_DNA"/>
</dbReference>
<dbReference type="AlphaFoldDB" id="A0ABD0NWE7"/>
<evidence type="ECO:0000313" key="5">
    <source>
        <dbReference type="EMBL" id="KAL0166172.1"/>
    </source>
</evidence>
<protein>
    <recommendedName>
        <fullName evidence="4">CUB domain-containing protein</fullName>
    </recommendedName>
</protein>
<evidence type="ECO:0000256" key="2">
    <source>
        <dbReference type="ARBA" id="ARBA00023157"/>
    </source>
</evidence>
<keyword evidence="2" id="KW-1015">Disulfide bond</keyword>
<dbReference type="CDD" id="cd00041">
    <property type="entry name" value="CUB"/>
    <property type="match status" value="1"/>
</dbReference>
<organism evidence="5 6">
    <name type="scientific">Cirrhinus mrigala</name>
    <name type="common">Mrigala</name>
    <dbReference type="NCBI Taxonomy" id="683832"/>
    <lineage>
        <taxon>Eukaryota</taxon>
        <taxon>Metazoa</taxon>
        <taxon>Chordata</taxon>
        <taxon>Craniata</taxon>
        <taxon>Vertebrata</taxon>
        <taxon>Euteleostomi</taxon>
        <taxon>Actinopterygii</taxon>
        <taxon>Neopterygii</taxon>
        <taxon>Teleostei</taxon>
        <taxon>Ostariophysi</taxon>
        <taxon>Cypriniformes</taxon>
        <taxon>Cyprinidae</taxon>
        <taxon>Labeoninae</taxon>
        <taxon>Labeonini</taxon>
        <taxon>Cirrhinus</taxon>
    </lineage>
</organism>
<accession>A0ABD0NWE7</accession>
<comment type="caution">
    <text evidence="5">The sequence shown here is derived from an EMBL/GenBank/DDBJ whole genome shotgun (WGS) entry which is preliminary data.</text>
</comment>
<dbReference type="PROSITE" id="PS01180">
    <property type="entry name" value="CUB"/>
    <property type="match status" value="1"/>
</dbReference>
<dbReference type="SMART" id="SM00042">
    <property type="entry name" value="CUB"/>
    <property type="match status" value="1"/>
</dbReference>
<dbReference type="Pfam" id="PF00431">
    <property type="entry name" value="CUB"/>
    <property type="match status" value="1"/>
</dbReference>
<dbReference type="Proteomes" id="UP001529510">
    <property type="component" value="Unassembled WGS sequence"/>
</dbReference>
<dbReference type="Gene3D" id="2.60.120.290">
    <property type="entry name" value="Spermadhesin, CUB domain"/>
    <property type="match status" value="1"/>
</dbReference>
<feature type="domain" description="CUB" evidence="4">
    <location>
        <begin position="2"/>
        <end position="108"/>
    </location>
</feature>
<gene>
    <name evidence="5" type="ORF">M9458_038016</name>
</gene>